<keyword evidence="2" id="KW-1185">Reference proteome</keyword>
<evidence type="ECO:0000313" key="1">
    <source>
        <dbReference type="EMBL" id="MDP2566433.1"/>
    </source>
</evidence>
<accession>A0ABT9FI71</accession>
<name>A0ABT9FI71_9GAMM</name>
<dbReference type="EMBL" id="JAUYVT010000020">
    <property type="protein sequence ID" value="MDP2566433.1"/>
    <property type="molecule type" value="Genomic_DNA"/>
</dbReference>
<sequence>MANSITIDYEYDDDGNEIDESYVVALTGLPADEFGISEDYFTSDIDAHEFAKEVSLETDTKITWLCMRPGWA</sequence>
<reference evidence="1" key="1">
    <citation type="submission" date="2023-07" db="EMBL/GenBank/DDBJ databases">
        <title>Genome content predicts the carbon catabolic preferences of heterotrophic bacteria.</title>
        <authorList>
            <person name="Gralka M."/>
        </authorList>
    </citation>
    <scope>NUCLEOTIDE SEQUENCE</scope>
    <source>
        <strain evidence="1">4G09</strain>
    </source>
</reference>
<proteinExistence type="predicted"/>
<dbReference type="Proteomes" id="UP001177212">
    <property type="component" value="Unassembled WGS sequence"/>
</dbReference>
<gene>
    <name evidence="1" type="ORF">Q8W34_17435</name>
</gene>
<organism evidence="1 2">
    <name type="scientific">Pseudoalteromonas marina</name>
    <dbReference type="NCBI Taxonomy" id="267375"/>
    <lineage>
        <taxon>Bacteria</taxon>
        <taxon>Pseudomonadati</taxon>
        <taxon>Pseudomonadota</taxon>
        <taxon>Gammaproteobacteria</taxon>
        <taxon>Alteromonadales</taxon>
        <taxon>Pseudoalteromonadaceae</taxon>
        <taxon>Pseudoalteromonas</taxon>
    </lineage>
</organism>
<dbReference type="RefSeq" id="WP_305473056.1">
    <property type="nucleotide sequence ID" value="NZ_JAUYVT010000020.1"/>
</dbReference>
<comment type="caution">
    <text evidence="1">The sequence shown here is derived from an EMBL/GenBank/DDBJ whole genome shotgun (WGS) entry which is preliminary data.</text>
</comment>
<evidence type="ECO:0000313" key="2">
    <source>
        <dbReference type="Proteomes" id="UP001177212"/>
    </source>
</evidence>
<protein>
    <submittedName>
        <fullName evidence="1">Uncharacterized protein</fullName>
    </submittedName>
</protein>